<evidence type="ECO:0000256" key="6">
    <source>
        <dbReference type="SAM" id="Phobius"/>
    </source>
</evidence>
<reference evidence="8 9" key="1">
    <citation type="submission" date="2018-08" db="EMBL/GenBank/DDBJ databases">
        <title>A genome reference for cultivated species of the human gut microbiota.</title>
        <authorList>
            <person name="Zou Y."/>
            <person name="Xue W."/>
            <person name="Luo G."/>
        </authorList>
    </citation>
    <scope>NUCLEOTIDE SEQUENCE [LARGE SCALE GENOMIC DNA]</scope>
    <source>
        <strain evidence="8 9">AM35-14</strain>
    </source>
</reference>
<evidence type="ECO:0000313" key="9">
    <source>
        <dbReference type="Proteomes" id="UP000283975"/>
    </source>
</evidence>
<dbReference type="PANTHER" id="PTHR35007:SF2">
    <property type="entry name" value="PILUS ASSEMBLE PROTEIN"/>
    <property type="match status" value="1"/>
</dbReference>
<evidence type="ECO:0000256" key="4">
    <source>
        <dbReference type="ARBA" id="ARBA00022989"/>
    </source>
</evidence>
<protein>
    <submittedName>
        <fullName evidence="8">Type II secretion system F family protein</fullName>
    </submittedName>
</protein>
<name>A0A414AUN1_9FIRM</name>
<dbReference type="RefSeq" id="WP_117625861.1">
    <property type="nucleotide sequence ID" value="NZ_CATYQV010000116.1"/>
</dbReference>
<dbReference type="GO" id="GO:0005886">
    <property type="term" value="C:plasma membrane"/>
    <property type="evidence" value="ECO:0007669"/>
    <property type="project" value="UniProtKB-SubCell"/>
</dbReference>
<feature type="domain" description="Type II secretion system protein GspF" evidence="7">
    <location>
        <begin position="164"/>
        <end position="289"/>
    </location>
</feature>
<gene>
    <name evidence="8" type="ORF">DW839_15495</name>
</gene>
<evidence type="ECO:0000259" key="7">
    <source>
        <dbReference type="Pfam" id="PF00482"/>
    </source>
</evidence>
<evidence type="ECO:0000256" key="1">
    <source>
        <dbReference type="ARBA" id="ARBA00004651"/>
    </source>
</evidence>
<dbReference type="InterPro" id="IPR018076">
    <property type="entry name" value="T2SS_GspF_dom"/>
</dbReference>
<dbReference type="Proteomes" id="UP000283975">
    <property type="component" value="Unassembled WGS sequence"/>
</dbReference>
<keyword evidence="5 6" id="KW-0472">Membrane</keyword>
<dbReference type="Pfam" id="PF00482">
    <property type="entry name" value="T2SSF"/>
    <property type="match status" value="1"/>
</dbReference>
<sequence>MWMLIAAVGAGVFIYQFLTELLKGRYSILETRLNEIAGIGETSQKQVKRWEGSLMSRMGKAALERLSSTVGTVLPVSRREKQRISFLMARAGLRIQPEEYMVLQILSLIGGAVLGMYLGFMFDRDILFLAVAGLYAGYTVFRLFFRQKMRRRQNSILEQLPELLDLLSISVEAGLSFNQAFQYIAEQCEGPLVDEFIFAGRAMVLGRSRRAALEDMSCRCGLDEVQTFASAVIQADEMGISLRNILVSQAAEARNAKRMRIEERAQKVPIKMLLPMALLIFPVLLIILMAPAVPQIMNALM</sequence>
<proteinExistence type="predicted"/>
<evidence type="ECO:0000256" key="2">
    <source>
        <dbReference type="ARBA" id="ARBA00022475"/>
    </source>
</evidence>
<comment type="subcellular location">
    <subcellularLocation>
        <location evidence="1">Cell membrane</location>
        <topology evidence="1">Multi-pass membrane protein</topology>
    </subcellularLocation>
</comment>
<evidence type="ECO:0000313" key="8">
    <source>
        <dbReference type="EMBL" id="RHC55316.1"/>
    </source>
</evidence>
<accession>A0A414AUN1</accession>
<feature type="transmembrane region" description="Helical" evidence="6">
    <location>
        <begin position="273"/>
        <end position="293"/>
    </location>
</feature>
<keyword evidence="2" id="KW-1003">Cell membrane</keyword>
<comment type="caution">
    <text evidence="8">The sequence shown here is derived from an EMBL/GenBank/DDBJ whole genome shotgun (WGS) entry which is preliminary data.</text>
</comment>
<evidence type="ECO:0000256" key="5">
    <source>
        <dbReference type="ARBA" id="ARBA00023136"/>
    </source>
</evidence>
<keyword evidence="4 6" id="KW-1133">Transmembrane helix</keyword>
<dbReference type="AlphaFoldDB" id="A0A414AUN1"/>
<feature type="transmembrane region" description="Helical" evidence="6">
    <location>
        <begin position="126"/>
        <end position="145"/>
    </location>
</feature>
<feature type="transmembrane region" description="Helical" evidence="6">
    <location>
        <begin position="100"/>
        <end position="120"/>
    </location>
</feature>
<organism evidence="8 9">
    <name type="scientific">Enterocloster bolteae</name>
    <dbReference type="NCBI Taxonomy" id="208479"/>
    <lineage>
        <taxon>Bacteria</taxon>
        <taxon>Bacillati</taxon>
        <taxon>Bacillota</taxon>
        <taxon>Clostridia</taxon>
        <taxon>Lachnospirales</taxon>
        <taxon>Lachnospiraceae</taxon>
        <taxon>Enterocloster</taxon>
    </lineage>
</organism>
<keyword evidence="3 6" id="KW-0812">Transmembrane</keyword>
<dbReference type="EMBL" id="QSHZ01000015">
    <property type="protein sequence ID" value="RHC55316.1"/>
    <property type="molecule type" value="Genomic_DNA"/>
</dbReference>
<feature type="transmembrane region" description="Helical" evidence="6">
    <location>
        <begin position="6"/>
        <end position="22"/>
    </location>
</feature>
<evidence type="ECO:0000256" key="3">
    <source>
        <dbReference type="ARBA" id="ARBA00022692"/>
    </source>
</evidence>
<dbReference type="PANTHER" id="PTHR35007">
    <property type="entry name" value="INTEGRAL MEMBRANE PROTEIN-RELATED"/>
    <property type="match status" value="1"/>
</dbReference>